<protein>
    <submittedName>
        <fullName evidence="2">Uncharacterized protein</fullName>
    </submittedName>
</protein>
<evidence type="ECO:0000313" key="3">
    <source>
        <dbReference type="Proteomes" id="UP000236161"/>
    </source>
</evidence>
<sequence>MLLVLALPHLTQTCPPLALRSYRVDRNEEGAVADGGDDLELIVDGNGDLKLIVDVTIGNGGDNKKGEWAVDVNDDDGDAMSREQP</sequence>
<gene>
    <name evidence="2" type="ORF">AXF42_Ash001665</name>
</gene>
<proteinExistence type="predicted"/>
<evidence type="ECO:0000256" key="1">
    <source>
        <dbReference type="SAM" id="MobiDB-lite"/>
    </source>
</evidence>
<reference evidence="2 3" key="1">
    <citation type="journal article" date="2017" name="Nature">
        <title>The Apostasia genome and the evolution of orchids.</title>
        <authorList>
            <person name="Zhang G.Q."/>
            <person name="Liu K.W."/>
            <person name="Li Z."/>
            <person name="Lohaus R."/>
            <person name="Hsiao Y.Y."/>
            <person name="Niu S.C."/>
            <person name="Wang J.Y."/>
            <person name="Lin Y.C."/>
            <person name="Xu Q."/>
            <person name="Chen L.J."/>
            <person name="Yoshida K."/>
            <person name="Fujiwara S."/>
            <person name="Wang Z.W."/>
            <person name="Zhang Y.Q."/>
            <person name="Mitsuda N."/>
            <person name="Wang M."/>
            <person name="Liu G.H."/>
            <person name="Pecoraro L."/>
            <person name="Huang H.X."/>
            <person name="Xiao X.J."/>
            <person name="Lin M."/>
            <person name="Wu X.Y."/>
            <person name="Wu W.L."/>
            <person name="Chen Y.Y."/>
            <person name="Chang S.B."/>
            <person name="Sakamoto S."/>
            <person name="Ohme-Takagi M."/>
            <person name="Yagi M."/>
            <person name="Zeng S.J."/>
            <person name="Shen C.Y."/>
            <person name="Yeh C.M."/>
            <person name="Luo Y.B."/>
            <person name="Tsai W.C."/>
            <person name="Van de Peer Y."/>
            <person name="Liu Z.J."/>
        </authorList>
    </citation>
    <scope>NUCLEOTIDE SEQUENCE [LARGE SCALE GENOMIC DNA]</scope>
    <source>
        <strain evidence="3">cv. Shenzhen</strain>
        <tissue evidence="2">Stem</tissue>
    </source>
</reference>
<keyword evidence="3" id="KW-1185">Reference proteome</keyword>
<evidence type="ECO:0000313" key="2">
    <source>
        <dbReference type="EMBL" id="PKA52684.1"/>
    </source>
</evidence>
<dbReference type="EMBL" id="KZ452001">
    <property type="protein sequence ID" value="PKA52684.1"/>
    <property type="molecule type" value="Genomic_DNA"/>
</dbReference>
<dbReference type="Proteomes" id="UP000236161">
    <property type="component" value="Unassembled WGS sequence"/>
</dbReference>
<dbReference type="AlphaFoldDB" id="A0A2I0AAW5"/>
<name>A0A2I0AAW5_9ASPA</name>
<feature type="region of interest" description="Disordered" evidence="1">
    <location>
        <begin position="64"/>
        <end position="85"/>
    </location>
</feature>
<organism evidence="2 3">
    <name type="scientific">Apostasia shenzhenica</name>
    <dbReference type="NCBI Taxonomy" id="1088818"/>
    <lineage>
        <taxon>Eukaryota</taxon>
        <taxon>Viridiplantae</taxon>
        <taxon>Streptophyta</taxon>
        <taxon>Embryophyta</taxon>
        <taxon>Tracheophyta</taxon>
        <taxon>Spermatophyta</taxon>
        <taxon>Magnoliopsida</taxon>
        <taxon>Liliopsida</taxon>
        <taxon>Asparagales</taxon>
        <taxon>Orchidaceae</taxon>
        <taxon>Apostasioideae</taxon>
        <taxon>Apostasia</taxon>
    </lineage>
</organism>
<accession>A0A2I0AAW5</accession>